<reference evidence="4 5" key="1">
    <citation type="submission" date="2024-10" db="EMBL/GenBank/DDBJ databases">
        <title>The Natural Products Discovery Center: Release of the First 8490 Sequenced Strains for Exploring Actinobacteria Biosynthetic Diversity.</title>
        <authorList>
            <person name="Kalkreuter E."/>
            <person name="Kautsar S.A."/>
            <person name="Yang D."/>
            <person name="Bader C.D."/>
            <person name="Teijaro C.N."/>
            <person name="Fluegel L."/>
            <person name="Davis C.M."/>
            <person name="Simpson J.R."/>
            <person name="Lauterbach L."/>
            <person name="Steele A.D."/>
            <person name="Gui C."/>
            <person name="Meng S."/>
            <person name="Li G."/>
            <person name="Viehrig K."/>
            <person name="Ye F."/>
            <person name="Su P."/>
            <person name="Kiefer A.F."/>
            <person name="Nichols A."/>
            <person name="Cepeda A.J."/>
            <person name="Yan W."/>
            <person name="Fan B."/>
            <person name="Jiang Y."/>
            <person name="Adhikari A."/>
            <person name="Zheng C.-J."/>
            <person name="Schuster L."/>
            <person name="Cowan T.M."/>
            <person name="Smanski M.J."/>
            <person name="Chevrette M.G."/>
            <person name="De Carvalho L.P.S."/>
            <person name="Shen B."/>
        </authorList>
    </citation>
    <scope>NUCLEOTIDE SEQUENCE [LARGE SCALE GENOMIC DNA]</scope>
    <source>
        <strain evidence="4 5">NPDC007147</strain>
    </source>
</reference>
<dbReference type="Pfam" id="PF08044">
    <property type="entry name" value="DUF1707"/>
    <property type="match status" value="1"/>
</dbReference>
<name>A0ABW6KNJ8_9ACTN</name>
<accession>A0ABW6KNJ8</accession>
<proteinExistence type="predicted"/>
<sequence>MDLQKQTEPRAAAAPAPAPVAELRASDADRDRIADILREALAEGRLTADEHAERVEGVLSAKTVGELEVFIQDLPAAHQGRTAPAYTPAPNRPAAGAIPPVADENVVAVFSAASRKGRWRAGRRLHAYAVFGSVEIDLSEAVFEYQQVVIKAVSVFGDVQVRVPENVSLRGTGGGVLGNFEVVTLDSAESEAPVVYVDGWAVMGNVEARPKRGKFVADILDRVQRKVDKRLRKHL</sequence>
<dbReference type="EMBL" id="JBIAFJ010000004">
    <property type="protein sequence ID" value="MFE9169479.1"/>
    <property type="molecule type" value="Genomic_DNA"/>
</dbReference>
<feature type="domain" description="Cell wall-active antibiotics response LiaF-like C-terminal" evidence="3">
    <location>
        <begin position="123"/>
        <end position="184"/>
    </location>
</feature>
<dbReference type="Pfam" id="PF09922">
    <property type="entry name" value="LiaF-like_C"/>
    <property type="match status" value="1"/>
</dbReference>
<evidence type="ECO:0000259" key="2">
    <source>
        <dbReference type="Pfam" id="PF08044"/>
    </source>
</evidence>
<evidence type="ECO:0000313" key="5">
    <source>
        <dbReference type="Proteomes" id="UP001601197"/>
    </source>
</evidence>
<keyword evidence="5" id="KW-1185">Reference proteome</keyword>
<organism evidence="4 5">
    <name type="scientific">Streptomyces kebangsaanensis</name>
    <dbReference type="NCBI Taxonomy" id="864058"/>
    <lineage>
        <taxon>Bacteria</taxon>
        <taxon>Bacillati</taxon>
        <taxon>Actinomycetota</taxon>
        <taxon>Actinomycetes</taxon>
        <taxon>Kitasatosporales</taxon>
        <taxon>Streptomycetaceae</taxon>
        <taxon>Streptomyces</taxon>
    </lineage>
</organism>
<comment type="caution">
    <text evidence="4">The sequence shown here is derived from an EMBL/GenBank/DDBJ whole genome shotgun (WGS) entry which is preliminary data.</text>
</comment>
<dbReference type="PANTHER" id="PTHR40763">
    <property type="entry name" value="MEMBRANE PROTEIN-RELATED"/>
    <property type="match status" value="1"/>
</dbReference>
<evidence type="ECO:0000259" key="3">
    <source>
        <dbReference type="Pfam" id="PF09922"/>
    </source>
</evidence>
<dbReference type="RefSeq" id="WP_073946247.1">
    <property type="nucleotide sequence ID" value="NZ_JBIAFJ010000004.1"/>
</dbReference>
<evidence type="ECO:0000313" key="4">
    <source>
        <dbReference type="EMBL" id="MFE9169479.1"/>
    </source>
</evidence>
<gene>
    <name evidence="4" type="ORF">ACFYNZ_08110</name>
</gene>
<feature type="compositionally biased region" description="Low complexity" evidence="1">
    <location>
        <begin position="9"/>
        <end position="23"/>
    </location>
</feature>
<dbReference type="InterPro" id="IPR012551">
    <property type="entry name" value="DUF1707_SHOCT-like"/>
</dbReference>
<feature type="region of interest" description="Disordered" evidence="1">
    <location>
        <begin position="1"/>
        <end position="25"/>
    </location>
</feature>
<protein>
    <submittedName>
        <fullName evidence="4">DUF1707 domain-containing protein</fullName>
    </submittedName>
</protein>
<feature type="domain" description="DUF1707" evidence="2">
    <location>
        <begin position="23"/>
        <end position="75"/>
    </location>
</feature>
<dbReference type="Proteomes" id="UP001601197">
    <property type="component" value="Unassembled WGS sequence"/>
</dbReference>
<dbReference type="PANTHER" id="PTHR40763:SF4">
    <property type="entry name" value="DUF1707 DOMAIN-CONTAINING PROTEIN"/>
    <property type="match status" value="1"/>
</dbReference>
<evidence type="ECO:0000256" key="1">
    <source>
        <dbReference type="SAM" id="MobiDB-lite"/>
    </source>
</evidence>
<dbReference type="InterPro" id="IPR024425">
    <property type="entry name" value="LiaF-like_C"/>
</dbReference>